<reference evidence="6" key="1">
    <citation type="submission" date="2023-06" db="EMBL/GenBank/DDBJ databases">
        <title>Genomic analysis of the entomopathogenic nematode Steinernema hermaphroditum.</title>
        <authorList>
            <person name="Schwarz E.M."/>
            <person name="Heppert J.K."/>
            <person name="Baniya A."/>
            <person name="Schwartz H.T."/>
            <person name="Tan C.-H."/>
            <person name="Antoshechkin I."/>
            <person name="Sternberg P.W."/>
            <person name="Goodrich-Blair H."/>
            <person name="Dillman A.R."/>
        </authorList>
    </citation>
    <scope>NUCLEOTIDE SEQUENCE</scope>
    <source>
        <strain evidence="6">PS9179</strain>
        <tissue evidence="6">Whole animal</tissue>
    </source>
</reference>
<gene>
    <name evidence="6" type="ORF">QR680_011906</name>
</gene>
<dbReference type="InterPro" id="IPR052612">
    <property type="entry name" value="ANP_Clearance_Receptor"/>
</dbReference>
<evidence type="ECO:0000256" key="4">
    <source>
        <dbReference type="ARBA" id="ARBA00023136"/>
    </source>
</evidence>
<evidence type="ECO:0000313" key="7">
    <source>
        <dbReference type="Proteomes" id="UP001175271"/>
    </source>
</evidence>
<feature type="domain" description="Receptor ligand binding region" evidence="5">
    <location>
        <begin position="18"/>
        <end position="98"/>
    </location>
</feature>
<keyword evidence="3" id="KW-1133">Transmembrane helix</keyword>
<evidence type="ECO:0000259" key="5">
    <source>
        <dbReference type="Pfam" id="PF01094"/>
    </source>
</evidence>
<evidence type="ECO:0000256" key="1">
    <source>
        <dbReference type="ARBA" id="ARBA00004370"/>
    </source>
</evidence>
<dbReference type="SUPFAM" id="SSF53822">
    <property type="entry name" value="Periplasmic binding protein-like I"/>
    <property type="match status" value="1"/>
</dbReference>
<comment type="subcellular location">
    <subcellularLocation>
        <location evidence="1">Membrane</location>
    </subcellularLocation>
</comment>
<comment type="caution">
    <text evidence="6">The sequence shown here is derived from an EMBL/GenBank/DDBJ whole genome shotgun (WGS) entry which is preliminary data.</text>
</comment>
<dbReference type="InterPro" id="IPR001828">
    <property type="entry name" value="ANF_lig-bd_rcpt"/>
</dbReference>
<dbReference type="Gene3D" id="3.40.50.2300">
    <property type="match status" value="1"/>
</dbReference>
<dbReference type="AlphaFoldDB" id="A0AA39I054"/>
<keyword evidence="7" id="KW-1185">Reference proteome</keyword>
<protein>
    <recommendedName>
        <fullName evidence="5">Receptor ligand binding region domain-containing protein</fullName>
    </recommendedName>
</protein>
<evidence type="ECO:0000256" key="2">
    <source>
        <dbReference type="ARBA" id="ARBA00022692"/>
    </source>
</evidence>
<accession>A0AA39I054</accession>
<keyword evidence="2" id="KW-0812">Transmembrane</keyword>
<evidence type="ECO:0000256" key="3">
    <source>
        <dbReference type="ARBA" id="ARBA00022989"/>
    </source>
</evidence>
<name>A0AA39I054_9BILA</name>
<dbReference type="GO" id="GO:0038023">
    <property type="term" value="F:signaling receptor activity"/>
    <property type="evidence" value="ECO:0007669"/>
    <property type="project" value="TreeGrafter"/>
</dbReference>
<sequence>MMPKTNPDVIEESGFDRAAGAIPMAVDLIRKDRLLDDYNFTFIARYSECNDIKATGSAVELITINMVDAVIGPTCSSAAIHSGIITAYYNIPTYLWGMLVKHTPKVA</sequence>
<dbReference type="PANTHER" id="PTHR44755">
    <property type="entry name" value="NATRIURETIC PEPTIDE RECEPTOR 3-RELATED"/>
    <property type="match status" value="1"/>
</dbReference>
<proteinExistence type="predicted"/>
<organism evidence="6 7">
    <name type="scientific">Steinernema hermaphroditum</name>
    <dbReference type="NCBI Taxonomy" id="289476"/>
    <lineage>
        <taxon>Eukaryota</taxon>
        <taxon>Metazoa</taxon>
        <taxon>Ecdysozoa</taxon>
        <taxon>Nematoda</taxon>
        <taxon>Chromadorea</taxon>
        <taxon>Rhabditida</taxon>
        <taxon>Tylenchina</taxon>
        <taxon>Panagrolaimomorpha</taxon>
        <taxon>Strongyloidoidea</taxon>
        <taxon>Steinernematidae</taxon>
        <taxon>Steinernema</taxon>
    </lineage>
</organism>
<dbReference type="GO" id="GO:0017046">
    <property type="term" value="F:peptide hormone binding"/>
    <property type="evidence" value="ECO:0007669"/>
    <property type="project" value="TreeGrafter"/>
</dbReference>
<dbReference type="GO" id="GO:0016020">
    <property type="term" value="C:membrane"/>
    <property type="evidence" value="ECO:0007669"/>
    <property type="project" value="UniProtKB-SubCell"/>
</dbReference>
<dbReference type="Proteomes" id="UP001175271">
    <property type="component" value="Unassembled WGS sequence"/>
</dbReference>
<evidence type="ECO:0000313" key="6">
    <source>
        <dbReference type="EMBL" id="KAK0415360.1"/>
    </source>
</evidence>
<dbReference type="EMBL" id="JAUCMV010000002">
    <property type="protein sequence ID" value="KAK0415360.1"/>
    <property type="molecule type" value="Genomic_DNA"/>
</dbReference>
<dbReference type="InterPro" id="IPR028082">
    <property type="entry name" value="Peripla_BP_I"/>
</dbReference>
<dbReference type="GO" id="GO:0007165">
    <property type="term" value="P:signal transduction"/>
    <property type="evidence" value="ECO:0007669"/>
    <property type="project" value="TreeGrafter"/>
</dbReference>
<keyword evidence="4" id="KW-0472">Membrane</keyword>
<dbReference type="Pfam" id="PF01094">
    <property type="entry name" value="ANF_receptor"/>
    <property type="match status" value="1"/>
</dbReference>
<dbReference type="PANTHER" id="PTHR44755:SF8">
    <property type="entry name" value="RECEPTOR LIGAND BINDING REGION DOMAIN-CONTAINING PROTEIN"/>
    <property type="match status" value="1"/>
</dbReference>